<reference evidence="3" key="1">
    <citation type="submission" date="2022-10" db="EMBL/GenBank/DDBJ databases">
        <title>Tapping the CABI collections for fungal endophytes: first genome assemblies for Collariella, Neodidymelliopsis, Ascochyta clinopodiicola, Didymella pomorum, Didymosphaeria variabile, Neocosmospora piperis and Neocucurbitaria cava.</title>
        <authorList>
            <person name="Hill R."/>
        </authorList>
    </citation>
    <scope>NUCLEOTIDE SEQUENCE</scope>
    <source>
        <strain evidence="3">IMI 355082</strain>
    </source>
</reference>
<feature type="chain" id="PRO_5040810947" description="DUF7029 domain-containing protein" evidence="1">
    <location>
        <begin position="17"/>
        <end position="466"/>
    </location>
</feature>
<comment type="caution">
    <text evidence="3">The sequence shown here is derived from an EMBL/GenBank/DDBJ whole genome shotgun (WGS) entry which is preliminary data.</text>
</comment>
<evidence type="ECO:0000313" key="4">
    <source>
        <dbReference type="Proteomes" id="UP001140453"/>
    </source>
</evidence>
<feature type="signal peptide" evidence="1">
    <location>
        <begin position="1"/>
        <end position="16"/>
    </location>
</feature>
<dbReference type="AlphaFoldDB" id="A0A9W9D1D1"/>
<evidence type="ECO:0000259" key="2">
    <source>
        <dbReference type="Pfam" id="PF22974"/>
    </source>
</evidence>
<dbReference type="InterPro" id="IPR054293">
    <property type="entry name" value="DUF7029"/>
</dbReference>
<accession>A0A9W9D1D1</accession>
<gene>
    <name evidence="3" type="ORF">N0V93_000433</name>
</gene>
<organism evidence="3 4">
    <name type="scientific">Gnomoniopsis smithogilvyi</name>
    <dbReference type="NCBI Taxonomy" id="1191159"/>
    <lineage>
        <taxon>Eukaryota</taxon>
        <taxon>Fungi</taxon>
        <taxon>Dikarya</taxon>
        <taxon>Ascomycota</taxon>
        <taxon>Pezizomycotina</taxon>
        <taxon>Sordariomycetes</taxon>
        <taxon>Sordariomycetidae</taxon>
        <taxon>Diaporthales</taxon>
        <taxon>Gnomoniaceae</taxon>
        <taxon>Gnomoniopsis</taxon>
    </lineage>
</organism>
<proteinExistence type="predicted"/>
<keyword evidence="4" id="KW-1185">Reference proteome</keyword>
<dbReference type="Proteomes" id="UP001140453">
    <property type="component" value="Unassembled WGS sequence"/>
</dbReference>
<dbReference type="EMBL" id="JAPEVB010000001">
    <property type="protein sequence ID" value="KAJ4396214.1"/>
    <property type="molecule type" value="Genomic_DNA"/>
</dbReference>
<feature type="domain" description="DUF7029" evidence="2">
    <location>
        <begin position="82"/>
        <end position="171"/>
    </location>
</feature>
<dbReference type="Pfam" id="PF22974">
    <property type="entry name" value="DUF7029"/>
    <property type="match status" value="1"/>
</dbReference>
<sequence length="466" mass="49099">MATLLTMASLAGSAFAAYPGLKSVRQATDAANVTVASNMTLTPINCTTPEDENPFVAQSNVTLPYGLNDTNYVNITLTVPSAILLEAIESLTNVDCSADSLTVSFNSTDSLDAAFAAWSAYTDLVLITNHLGDCDTEYERGFFVAASFAVSDSTIVATAEKTNVTSIASHMRANFTGIPGQSSTIAATKTKRDIIIDPDAVSVSTEWDLTPSLTLYEYDPYVTATANSGSLALGVTLDGYLDFDIWTLSLEALYVDAATTVSADLELELAVTAPYSDTFSYSDGIEYYVVDVPGILTFGPELSFAVGATVDVDAAIDVILDIGAEIANGTIHLDFVGDGTAAEGWTPTYHADLTLSEEATVGLTPFVSVTVGLDFTILGGLLDLSGGLTPKVDFPITATLNATQVVSDSTGTNVTVTQVGADGTCSNGVEVVSEFEFTLDAFLTEFWDMTLYSVEVAIADECYTWT</sequence>
<dbReference type="OrthoDB" id="160645at2759"/>
<keyword evidence="1" id="KW-0732">Signal</keyword>
<protein>
    <recommendedName>
        <fullName evidence="2">DUF7029 domain-containing protein</fullName>
    </recommendedName>
</protein>
<evidence type="ECO:0000256" key="1">
    <source>
        <dbReference type="SAM" id="SignalP"/>
    </source>
</evidence>
<name>A0A9W9D1D1_9PEZI</name>
<evidence type="ECO:0000313" key="3">
    <source>
        <dbReference type="EMBL" id="KAJ4396214.1"/>
    </source>
</evidence>